<feature type="repeat" description="ANK" evidence="1">
    <location>
        <begin position="39"/>
        <end position="65"/>
    </location>
</feature>
<protein>
    <recommendedName>
        <fullName evidence="4">Ankyrin repeat protein</fullName>
    </recommendedName>
</protein>
<evidence type="ECO:0000313" key="3">
    <source>
        <dbReference type="Proteomes" id="UP001359559"/>
    </source>
</evidence>
<name>A0AAN9IRX7_CLITE</name>
<proteinExistence type="predicted"/>
<comment type="caution">
    <text evidence="2">The sequence shown here is derived from an EMBL/GenBank/DDBJ whole genome shotgun (WGS) entry which is preliminary data.</text>
</comment>
<evidence type="ECO:0000256" key="1">
    <source>
        <dbReference type="PROSITE-ProRule" id="PRU00023"/>
    </source>
</evidence>
<reference evidence="2 3" key="1">
    <citation type="submission" date="2024-01" db="EMBL/GenBank/DDBJ databases">
        <title>The genomes of 5 underutilized Papilionoideae crops provide insights into root nodulation and disease resistance.</title>
        <authorList>
            <person name="Yuan L."/>
        </authorList>
    </citation>
    <scope>NUCLEOTIDE SEQUENCE [LARGE SCALE GENOMIC DNA]</scope>
    <source>
        <strain evidence="2">LY-2023</strain>
        <tissue evidence="2">Leaf</tissue>
    </source>
</reference>
<sequence>MKDISKYAHSLAHVAVARCDHAALRHLVSMIPCLAKAGEGETPLHLMVRLRDAISANILMATGADCPLQKPGFAAFALIT</sequence>
<gene>
    <name evidence="2" type="ORF">RJT34_19920</name>
</gene>
<dbReference type="PROSITE" id="PS50088">
    <property type="entry name" value="ANK_REPEAT"/>
    <property type="match status" value="1"/>
</dbReference>
<evidence type="ECO:0008006" key="4">
    <source>
        <dbReference type="Google" id="ProtNLM"/>
    </source>
</evidence>
<organism evidence="2 3">
    <name type="scientific">Clitoria ternatea</name>
    <name type="common">Butterfly pea</name>
    <dbReference type="NCBI Taxonomy" id="43366"/>
    <lineage>
        <taxon>Eukaryota</taxon>
        <taxon>Viridiplantae</taxon>
        <taxon>Streptophyta</taxon>
        <taxon>Embryophyta</taxon>
        <taxon>Tracheophyta</taxon>
        <taxon>Spermatophyta</taxon>
        <taxon>Magnoliopsida</taxon>
        <taxon>eudicotyledons</taxon>
        <taxon>Gunneridae</taxon>
        <taxon>Pentapetalae</taxon>
        <taxon>rosids</taxon>
        <taxon>fabids</taxon>
        <taxon>Fabales</taxon>
        <taxon>Fabaceae</taxon>
        <taxon>Papilionoideae</taxon>
        <taxon>50 kb inversion clade</taxon>
        <taxon>NPAAA clade</taxon>
        <taxon>indigoferoid/millettioid clade</taxon>
        <taxon>Phaseoleae</taxon>
        <taxon>Clitoria</taxon>
    </lineage>
</organism>
<dbReference type="InterPro" id="IPR002110">
    <property type="entry name" value="Ankyrin_rpt"/>
</dbReference>
<accession>A0AAN9IRX7</accession>
<dbReference type="AlphaFoldDB" id="A0AAN9IRX7"/>
<dbReference type="EMBL" id="JAYKXN010000005">
    <property type="protein sequence ID" value="KAK7285160.1"/>
    <property type="molecule type" value="Genomic_DNA"/>
</dbReference>
<dbReference type="Proteomes" id="UP001359559">
    <property type="component" value="Unassembled WGS sequence"/>
</dbReference>
<dbReference type="PROSITE" id="PS50297">
    <property type="entry name" value="ANK_REP_REGION"/>
    <property type="match status" value="1"/>
</dbReference>
<evidence type="ECO:0000313" key="2">
    <source>
        <dbReference type="EMBL" id="KAK7285160.1"/>
    </source>
</evidence>
<keyword evidence="1" id="KW-0040">ANK repeat</keyword>
<keyword evidence="3" id="KW-1185">Reference proteome</keyword>